<organism evidence="1 2">
    <name type="scientific">Corynebacterium diphtheriae bv. gravis</name>
    <dbReference type="NCBI Taxonomy" id="1720349"/>
    <lineage>
        <taxon>Bacteria</taxon>
        <taxon>Bacillati</taxon>
        <taxon>Actinomycetota</taxon>
        <taxon>Actinomycetes</taxon>
        <taxon>Mycobacteriales</taxon>
        <taxon>Corynebacteriaceae</taxon>
        <taxon>Corynebacterium</taxon>
    </lineage>
</organism>
<accession>A0AAX0J0M3</accession>
<evidence type="ECO:0000313" key="1">
    <source>
        <dbReference type="EMBL" id="OKY21997.1"/>
    </source>
</evidence>
<reference evidence="1 2" key="1">
    <citation type="submission" date="2015-09" db="EMBL/GenBank/DDBJ databases">
        <title>Genome sequencing of Corynebacterium diphtheriae Bv. Gravis strain DSM 44123.</title>
        <authorList>
            <person name="Sangal V."/>
            <person name="Burkovski A."/>
        </authorList>
    </citation>
    <scope>NUCLEOTIDE SEQUENCE [LARGE SCALE GENOMIC DNA]</scope>
    <source>
        <strain evidence="1 2">DSM 44123</strain>
    </source>
</reference>
<comment type="caution">
    <text evidence="1">The sequence shown here is derived from an EMBL/GenBank/DDBJ whole genome shotgun (WGS) entry which is preliminary data.</text>
</comment>
<gene>
    <name evidence="1" type="ORF">AOT42_03910</name>
</gene>
<dbReference type="EMBL" id="LJXR01000022">
    <property type="protein sequence ID" value="OKY21997.1"/>
    <property type="molecule type" value="Genomic_DNA"/>
</dbReference>
<dbReference type="GeneID" id="29422481"/>
<name>A0AAX0J0M3_CORDP</name>
<dbReference type="RefSeq" id="WP_014302646.1">
    <property type="nucleotide sequence ID" value="NZ_LJXR01000022.1"/>
</dbReference>
<protein>
    <submittedName>
        <fullName evidence="1">Uncharacterized protein</fullName>
    </submittedName>
</protein>
<dbReference type="AlphaFoldDB" id="A0AAX0J0M3"/>
<proteinExistence type="predicted"/>
<sequence>MPLGDVDKRDVGVARRAIMVGVAGFGAPERFDVPNGQLLVFLGELEGSASPVETLWRLMH</sequence>
<dbReference type="Proteomes" id="UP000186159">
    <property type="component" value="Unassembled WGS sequence"/>
</dbReference>
<evidence type="ECO:0000313" key="2">
    <source>
        <dbReference type="Proteomes" id="UP000186159"/>
    </source>
</evidence>